<organism evidence="3 4">
    <name type="scientific">Aestuariivirga litoralis</name>
    <dbReference type="NCBI Taxonomy" id="2650924"/>
    <lineage>
        <taxon>Bacteria</taxon>
        <taxon>Pseudomonadati</taxon>
        <taxon>Pseudomonadota</taxon>
        <taxon>Alphaproteobacteria</taxon>
        <taxon>Hyphomicrobiales</taxon>
        <taxon>Aestuariivirgaceae</taxon>
        <taxon>Aestuariivirga</taxon>
    </lineage>
</organism>
<feature type="domain" description="UspA" evidence="2">
    <location>
        <begin position="102"/>
        <end position="222"/>
    </location>
</feature>
<name>A0A2W2AJS5_9HYPH</name>
<dbReference type="SUPFAM" id="SSF52402">
    <property type="entry name" value="Adenine nucleotide alpha hydrolases-like"/>
    <property type="match status" value="1"/>
</dbReference>
<evidence type="ECO:0000313" key="4">
    <source>
        <dbReference type="Proteomes" id="UP000248795"/>
    </source>
</evidence>
<evidence type="ECO:0000259" key="2">
    <source>
        <dbReference type="Pfam" id="PF00582"/>
    </source>
</evidence>
<protein>
    <submittedName>
        <fullName evidence="3">Universal stress protein</fullName>
    </submittedName>
</protein>
<dbReference type="Gene3D" id="3.40.50.12370">
    <property type="match status" value="1"/>
</dbReference>
<comment type="similarity">
    <text evidence="1">Belongs to the universal stress protein A family.</text>
</comment>
<evidence type="ECO:0000256" key="1">
    <source>
        <dbReference type="ARBA" id="ARBA00008791"/>
    </source>
</evidence>
<dbReference type="InterPro" id="IPR006016">
    <property type="entry name" value="UspA"/>
</dbReference>
<dbReference type="PANTHER" id="PTHR46268:SF15">
    <property type="entry name" value="UNIVERSAL STRESS PROTEIN HP_0031"/>
    <property type="match status" value="1"/>
</dbReference>
<dbReference type="CDD" id="cd00293">
    <property type="entry name" value="USP-like"/>
    <property type="match status" value="1"/>
</dbReference>
<dbReference type="EMBL" id="QKVK01000008">
    <property type="protein sequence ID" value="PZF75725.1"/>
    <property type="molecule type" value="Genomic_DNA"/>
</dbReference>
<dbReference type="Proteomes" id="UP000248795">
    <property type="component" value="Unassembled WGS sequence"/>
</dbReference>
<dbReference type="Pfam" id="PF00582">
    <property type="entry name" value="Usp"/>
    <property type="match status" value="1"/>
</dbReference>
<dbReference type="PANTHER" id="PTHR46268">
    <property type="entry name" value="STRESS RESPONSE PROTEIN NHAX"/>
    <property type="match status" value="1"/>
</dbReference>
<proteinExistence type="inferred from homology"/>
<accession>A0A2W2AJS5</accession>
<dbReference type="AlphaFoldDB" id="A0A2W2AJS5"/>
<comment type="caution">
    <text evidence="3">The sequence shown here is derived from an EMBL/GenBank/DDBJ whole genome shotgun (WGS) entry which is preliminary data.</text>
</comment>
<dbReference type="PRINTS" id="PR01438">
    <property type="entry name" value="UNVRSLSTRESS"/>
</dbReference>
<sequence length="224" mass="23922">MFEGNRSFFKDNAQRVKQAFEAAMQAEGLSHDFHQVDARTPVIADEVVAAGRVADLVIVSATNPEEITGVERDFVEQTVMALGRPVIVLPAKARSAISLDEVVIGWDGGREAARASFDALPLLKKAGKVRVVRIDPQKDPSLRGSVAGADLAEALARHGVKAEAQGYPTDGQDEGQALMRCAEDAGAGLIVMGAYGHSRLAEFIFGGATRFVLNRLVCPVLMSH</sequence>
<reference evidence="4" key="1">
    <citation type="submission" date="2018-06" db="EMBL/GenBank/DDBJ databases">
        <title>Aestuariibacter litoralis strain KCTC 52945T.</title>
        <authorList>
            <person name="Li X."/>
            <person name="Salam N."/>
            <person name="Li J.-L."/>
            <person name="Chen Y.-M."/>
            <person name="Yang Z.-W."/>
            <person name="Zhang L.-Y."/>
            <person name="Han M.-X."/>
            <person name="Xiao M."/>
            <person name="Li W.-J."/>
        </authorList>
    </citation>
    <scope>NUCLEOTIDE SEQUENCE [LARGE SCALE GENOMIC DNA]</scope>
    <source>
        <strain evidence="4">KCTC 52945</strain>
    </source>
</reference>
<evidence type="ECO:0000313" key="3">
    <source>
        <dbReference type="EMBL" id="PZF75725.1"/>
    </source>
</evidence>
<dbReference type="InterPro" id="IPR006015">
    <property type="entry name" value="Universal_stress_UspA"/>
</dbReference>
<gene>
    <name evidence="3" type="ORF">DK847_15955</name>
</gene>
<keyword evidence="4" id="KW-1185">Reference proteome</keyword>